<feature type="transmembrane region" description="Helical" evidence="8">
    <location>
        <begin position="49"/>
        <end position="68"/>
    </location>
</feature>
<dbReference type="GO" id="GO:0016020">
    <property type="term" value="C:membrane"/>
    <property type="evidence" value="ECO:0007669"/>
    <property type="project" value="UniProtKB-SubCell"/>
</dbReference>
<dbReference type="Gene3D" id="1.20.1250.20">
    <property type="entry name" value="MFS general substrate transporter like domains"/>
    <property type="match status" value="2"/>
</dbReference>
<evidence type="ECO:0000256" key="8">
    <source>
        <dbReference type="SAM" id="Phobius"/>
    </source>
</evidence>
<feature type="transmembrane region" description="Helical" evidence="8">
    <location>
        <begin position="329"/>
        <end position="347"/>
    </location>
</feature>
<dbReference type="InterPro" id="IPR050814">
    <property type="entry name" value="Myo-inositol_Transporter"/>
</dbReference>
<dbReference type="SUPFAM" id="SSF103473">
    <property type="entry name" value="MFS general substrate transporter"/>
    <property type="match status" value="1"/>
</dbReference>
<feature type="transmembrane region" description="Helical" evidence="8">
    <location>
        <begin position="415"/>
        <end position="439"/>
    </location>
</feature>
<dbReference type="Proteomes" id="UP000183038">
    <property type="component" value="Unassembled WGS sequence"/>
</dbReference>
<sequence>MEVNKNYIIRIAAIVALGGFILGFDASVISGTLKFVETEFSLNDIQLGWLVSSITLTAALGTFIAGPLSDKIGRRSVLKYAALLFAVSALFSAFSTTFTMLIIGRLIGGFSVGAALIIAPMYIAEVSPPEKRGQMVSFNQLNIVIGISAAFFTNYLILRLGDSDYGWVNTINLKKWNWRWMLGLEVFPALLYYIGLFIVPQSPRWLSMKGSLIEARQTLQRFVGANEAAKQMKSIEESILQEGKKEKVQFGELFKKNIRLVILVGIIVAIFQQLVGINSVMFYAPLILEQTGIGTDASFLQAILVGLVNLIFTIVAMKIIDKLGRKPMLIYGMIGMASAMLILAYGFKTATYILDDSALTGLSNDVPIEKLRALEDQTFTSDLDFKAAISNALGDDKAKQYEAVLVTAAAKMNSVLILCGILLFVSFYAVSIGPVMWVLFSELFPNRIRGLAISFVGLVNLTFAFLVQLVFPWQLSNLGNSLTFLLYAIFAIIGLLFIVAKVPETKGKSLEELEKLLVKSI</sequence>
<dbReference type="EMBL" id="FNTB01000001">
    <property type="protein sequence ID" value="SEC64566.1"/>
    <property type="molecule type" value="Genomic_DNA"/>
</dbReference>
<evidence type="ECO:0000256" key="6">
    <source>
        <dbReference type="ARBA" id="ARBA00023136"/>
    </source>
</evidence>
<evidence type="ECO:0000256" key="4">
    <source>
        <dbReference type="ARBA" id="ARBA00022692"/>
    </source>
</evidence>
<name>A0A1H4U729_9FLAO</name>
<comment type="subcellular location">
    <subcellularLocation>
        <location evidence="1">Membrane</location>
        <topology evidence="1">Multi-pass membrane protein</topology>
    </subcellularLocation>
</comment>
<evidence type="ECO:0000313" key="10">
    <source>
        <dbReference type="EMBL" id="SEC64566.1"/>
    </source>
</evidence>
<feature type="transmembrane region" description="Helical" evidence="8">
    <location>
        <begin position="106"/>
        <end position="124"/>
    </location>
</feature>
<accession>A0A1H4U729</accession>
<protein>
    <submittedName>
        <fullName evidence="10">MFS transporter, sugar porter (SP) family</fullName>
    </submittedName>
</protein>
<dbReference type="OrthoDB" id="9783823at2"/>
<dbReference type="PANTHER" id="PTHR48020:SF12">
    <property type="entry name" value="PROTON MYO-INOSITOL COTRANSPORTER"/>
    <property type="match status" value="1"/>
</dbReference>
<evidence type="ECO:0000256" key="2">
    <source>
        <dbReference type="ARBA" id="ARBA00010992"/>
    </source>
</evidence>
<dbReference type="InterPro" id="IPR003663">
    <property type="entry name" value="Sugar/inositol_transpt"/>
</dbReference>
<evidence type="ECO:0000256" key="7">
    <source>
        <dbReference type="RuleBase" id="RU003346"/>
    </source>
</evidence>
<evidence type="ECO:0000256" key="1">
    <source>
        <dbReference type="ARBA" id="ARBA00004141"/>
    </source>
</evidence>
<feature type="transmembrane region" description="Helical" evidence="8">
    <location>
        <begin position="7"/>
        <end position="29"/>
    </location>
</feature>
<feature type="domain" description="Major facilitator superfamily (MFS) profile" evidence="9">
    <location>
        <begin position="11"/>
        <end position="506"/>
    </location>
</feature>
<evidence type="ECO:0000259" key="9">
    <source>
        <dbReference type="PROSITE" id="PS50850"/>
    </source>
</evidence>
<dbReference type="AlphaFoldDB" id="A0A1H4U729"/>
<keyword evidence="3 7" id="KW-0813">Transport</keyword>
<dbReference type="PROSITE" id="PS00216">
    <property type="entry name" value="SUGAR_TRANSPORT_1"/>
    <property type="match status" value="2"/>
</dbReference>
<proteinExistence type="inferred from homology"/>
<reference evidence="10 11" key="1">
    <citation type="submission" date="2016-10" db="EMBL/GenBank/DDBJ databases">
        <authorList>
            <person name="de Groot N.N."/>
        </authorList>
    </citation>
    <scope>NUCLEOTIDE SEQUENCE [LARGE SCALE GENOMIC DNA]</scope>
    <source>
        <strain evidence="10 11">MAR_2009_71</strain>
    </source>
</reference>
<keyword evidence="4 8" id="KW-0812">Transmembrane</keyword>
<dbReference type="PROSITE" id="PS00217">
    <property type="entry name" value="SUGAR_TRANSPORT_2"/>
    <property type="match status" value="1"/>
</dbReference>
<dbReference type="InterPro" id="IPR005829">
    <property type="entry name" value="Sugar_transporter_CS"/>
</dbReference>
<feature type="transmembrane region" description="Helical" evidence="8">
    <location>
        <begin position="298"/>
        <end position="317"/>
    </location>
</feature>
<gene>
    <name evidence="10" type="ORF">SAMN05192540_3700</name>
</gene>
<feature type="transmembrane region" description="Helical" evidence="8">
    <location>
        <begin position="260"/>
        <end position="286"/>
    </location>
</feature>
<organism evidence="10 11">
    <name type="scientific">Maribacter dokdonensis</name>
    <dbReference type="NCBI Taxonomy" id="320912"/>
    <lineage>
        <taxon>Bacteria</taxon>
        <taxon>Pseudomonadati</taxon>
        <taxon>Bacteroidota</taxon>
        <taxon>Flavobacteriia</taxon>
        <taxon>Flavobacteriales</taxon>
        <taxon>Flavobacteriaceae</taxon>
        <taxon>Maribacter</taxon>
    </lineage>
</organism>
<dbReference type="PROSITE" id="PS50850">
    <property type="entry name" value="MFS"/>
    <property type="match status" value="1"/>
</dbReference>
<dbReference type="InterPro" id="IPR020846">
    <property type="entry name" value="MFS_dom"/>
</dbReference>
<feature type="transmembrane region" description="Helical" evidence="8">
    <location>
        <begin position="451"/>
        <end position="475"/>
    </location>
</feature>
<keyword evidence="6 8" id="KW-0472">Membrane</keyword>
<evidence type="ECO:0000256" key="3">
    <source>
        <dbReference type="ARBA" id="ARBA00022448"/>
    </source>
</evidence>
<keyword evidence="5 8" id="KW-1133">Transmembrane helix</keyword>
<evidence type="ECO:0000256" key="5">
    <source>
        <dbReference type="ARBA" id="ARBA00022989"/>
    </source>
</evidence>
<evidence type="ECO:0000313" key="11">
    <source>
        <dbReference type="Proteomes" id="UP000183038"/>
    </source>
</evidence>
<feature type="transmembrane region" description="Helical" evidence="8">
    <location>
        <begin position="136"/>
        <end position="158"/>
    </location>
</feature>
<feature type="transmembrane region" description="Helical" evidence="8">
    <location>
        <begin position="178"/>
        <end position="199"/>
    </location>
</feature>
<dbReference type="InterPro" id="IPR005828">
    <property type="entry name" value="MFS_sugar_transport-like"/>
</dbReference>
<dbReference type="NCBIfam" id="TIGR00879">
    <property type="entry name" value="SP"/>
    <property type="match status" value="1"/>
</dbReference>
<dbReference type="GO" id="GO:0022857">
    <property type="term" value="F:transmembrane transporter activity"/>
    <property type="evidence" value="ECO:0007669"/>
    <property type="project" value="InterPro"/>
</dbReference>
<feature type="transmembrane region" description="Helical" evidence="8">
    <location>
        <begin position="80"/>
        <end position="100"/>
    </location>
</feature>
<dbReference type="InterPro" id="IPR036259">
    <property type="entry name" value="MFS_trans_sf"/>
</dbReference>
<dbReference type="PANTHER" id="PTHR48020">
    <property type="entry name" value="PROTON MYO-INOSITOL COTRANSPORTER"/>
    <property type="match status" value="1"/>
</dbReference>
<feature type="transmembrane region" description="Helical" evidence="8">
    <location>
        <begin position="481"/>
        <end position="500"/>
    </location>
</feature>
<dbReference type="PRINTS" id="PR00171">
    <property type="entry name" value="SUGRTRNSPORT"/>
</dbReference>
<dbReference type="Pfam" id="PF00083">
    <property type="entry name" value="Sugar_tr"/>
    <property type="match status" value="2"/>
</dbReference>
<comment type="similarity">
    <text evidence="2 7">Belongs to the major facilitator superfamily. Sugar transporter (TC 2.A.1.1) family.</text>
</comment>